<dbReference type="InterPro" id="IPR013525">
    <property type="entry name" value="ABC2_TM"/>
</dbReference>
<keyword evidence="8" id="KW-1185">Reference proteome</keyword>
<evidence type="ECO:0000256" key="1">
    <source>
        <dbReference type="ARBA" id="ARBA00004141"/>
    </source>
</evidence>
<dbReference type="GO" id="GO:0016020">
    <property type="term" value="C:membrane"/>
    <property type="evidence" value="ECO:0007669"/>
    <property type="project" value="UniProtKB-SubCell"/>
</dbReference>
<feature type="transmembrane region" description="Helical" evidence="5">
    <location>
        <begin position="311"/>
        <end position="337"/>
    </location>
</feature>
<evidence type="ECO:0000256" key="5">
    <source>
        <dbReference type="SAM" id="Phobius"/>
    </source>
</evidence>
<reference evidence="7 8" key="1">
    <citation type="submission" date="2019-03" db="EMBL/GenBank/DDBJ databases">
        <title>Genomic Encyclopedia of Type Strains, Phase IV (KMG-IV): sequencing the most valuable type-strain genomes for metagenomic binning, comparative biology and taxonomic classification.</title>
        <authorList>
            <person name="Goeker M."/>
        </authorList>
    </citation>
    <scope>NUCLEOTIDE SEQUENCE [LARGE SCALE GENOMIC DNA]</scope>
    <source>
        <strain evidence="7 8">DSM 23344</strain>
    </source>
</reference>
<gene>
    <name evidence="7" type="ORF">EV688_10143</name>
</gene>
<keyword evidence="3 5" id="KW-1133">Transmembrane helix</keyword>
<accession>A0A4V2SCA0</accession>
<keyword evidence="2 5" id="KW-0812">Transmembrane</keyword>
<dbReference type="Proteomes" id="UP000294980">
    <property type="component" value="Unassembled WGS sequence"/>
</dbReference>
<sequence>MSAVWTLIRKEVRDNLRDRRSLFFALLYGPFLLPLMMVGPMLYNIDRHTIDFEAPTQIAVEGGDHAPNLLQFLHRHNLDAVEAPADYREQLVSGELPVVLSIAPTYADNFANGEPASLVIYHASSEDESGNRRRQLRAVLEQYASQIRSLRFGSRGIDSRIFDPLAISERDQSDKPRGLLFIAYLVPFLLMFSMLMGGYYLAVDITAGERERQSLEPLLSLPLSRYQIVLGKYCAILGFVGLAMLLPLVSTFVLLSLLPVDLLDRNLDFGLQTFGIALVSNIPTAMLISAFMMAIAAFTRNTKEAQTHLSFAMLLPVVPFFALQFLSVPLGTFSMLVPLLSQFQIMELTVFGKGVPLHYIAASAAGSIAFAAMLLGLAVHLYQRERILA</sequence>
<feature type="transmembrane region" description="Helical" evidence="5">
    <location>
        <begin position="278"/>
        <end position="299"/>
    </location>
</feature>
<evidence type="ECO:0000313" key="8">
    <source>
        <dbReference type="Proteomes" id="UP000294980"/>
    </source>
</evidence>
<feature type="domain" description="ABC-2 type transporter transmembrane" evidence="6">
    <location>
        <begin position="21"/>
        <end position="379"/>
    </location>
</feature>
<evidence type="ECO:0000256" key="4">
    <source>
        <dbReference type="ARBA" id="ARBA00023136"/>
    </source>
</evidence>
<dbReference type="RefSeq" id="WP_117316213.1">
    <property type="nucleotide sequence ID" value="NZ_QQSW01000006.1"/>
</dbReference>
<dbReference type="GO" id="GO:0140359">
    <property type="term" value="F:ABC-type transporter activity"/>
    <property type="evidence" value="ECO:0007669"/>
    <property type="project" value="InterPro"/>
</dbReference>
<evidence type="ECO:0000256" key="3">
    <source>
        <dbReference type="ARBA" id="ARBA00022989"/>
    </source>
</evidence>
<dbReference type="EMBL" id="SLWX01000001">
    <property type="protein sequence ID" value="TCO78230.1"/>
    <property type="molecule type" value="Genomic_DNA"/>
</dbReference>
<evidence type="ECO:0000313" key="7">
    <source>
        <dbReference type="EMBL" id="TCO78230.1"/>
    </source>
</evidence>
<protein>
    <submittedName>
        <fullName evidence="7">Sodium transport system permease protein</fullName>
    </submittedName>
</protein>
<feature type="transmembrane region" description="Helical" evidence="5">
    <location>
        <begin position="179"/>
        <end position="202"/>
    </location>
</feature>
<evidence type="ECO:0000259" key="6">
    <source>
        <dbReference type="Pfam" id="PF12698"/>
    </source>
</evidence>
<organism evidence="7 8">
    <name type="scientific">Chromatocurvus halotolerans</name>
    <dbReference type="NCBI Taxonomy" id="1132028"/>
    <lineage>
        <taxon>Bacteria</taxon>
        <taxon>Pseudomonadati</taxon>
        <taxon>Pseudomonadota</taxon>
        <taxon>Gammaproteobacteria</taxon>
        <taxon>Cellvibrionales</taxon>
        <taxon>Halieaceae</taxon>
        <taxon>Chromatocurvus</taxon>
    </lineage>
</organism>
<feature type="transmembrane region" description="Helical" evidence="5">
    <location>
        <begin position="357"/>
        <end position="382"/>
    </location>
</feature>
<evidence type="ECO:0000256" key="2">
    <source>
        <dbReference type="ARBA" id="ARBA00022692"/>
    </source>
</evidence>
<dbReference type="AlphaFoldDB" id="A0A4V2SCA0"/>
<dbReference type="OrthoDB" id="5486437at2"/>
<dbReference type="Pfam" id="PF12698">
    <property type="entry name" value="ABC2_membrane_3"/>
    <property type="match status" value="1"/>
</dbReference>
<comment type="caution">
    <text evidence="7">The sequence shown here is derived from an EMBL/GenBank/DDBJ whole genome shotgun (WGS) entry which is preliminary data.</text>
</comment>
<dbReference type="PANTHER" id="PTHR43471">
    <property type="entry name" value="ABC TRANSPORTER PERMEASE"/>
    <property type="match status" value="1"/>
</dbReference>
<keyword evidence="4 5" id="KW-0472">Membrane</keyword>
<name>A0A4V2SCA0_9GAMM</name>
<feature type="transmembrane region" description="Helical" evidence="5">
    <location>
        <begin position="233"/>
        <end position="258"/>
    </location>
</feature>
<comment type="subcellular location">
    <subcellularLocation>
        <location evidence="1">Membrane</location>
        <topology evidence="1">Multi-pass membrane protein</topology>
    </subcellularLocation>
</comment>
<proteinExistence type="predicted"/>
<dbReference type="PANTHER" id="PTHR43471:SF3">
    <property type="entry name" value="ABC TRANSPORTER PERMEASE PROTEIN NATB"/>
    <property type="match status" value="1"/>
</dbReference>
<feature type="transmembrane region" description="Helical" evidence="5">
    <location>
        <begin position="21"/>
        <end position="43"/>
    </location>
</feature>